<evidence type="ECO:0000256" key="5">
    <source>
        <dbReference type="PROSITE-ProRule" id="PRU00339"/>
    </source>
</evidence>
<keyword evidence="11" id="KW-1185">Reference proteome</keyword>
<dbReference type="Proteomes" id="UP001152797">
    <property type="component" value="Unassembled WGS sequence"/>
</dbReference>
<comment type="caution">
    <text evidence="8">The sequence shown here is derived from an EMBL/GenBank/DDBJ whole genome shotgun (WGS) entry which is preliminary data.</text>
</comment>
<keyword evidence="10" id="KW-0418">Kinase</keyword>
<dbReference type="EC" id="5.2.1.8" evidence="2"/>
<dbReference type="InterPro" id="IPR019734">
    <property type="entry name" value="TPR_rpt"/>
</dbReference>
<dbReference type="Gene3D" id="1.25.40.10">
    <property type="entry name" value="Tetratricopeptide repeat domain"/>
    <property type="match status" value="1"/>
</dbReference>
<feature type="compositionally biased region" description="Acidic residues" evidence="6">
    <location>
        <begin position="545"/>
        <end position="555"/>
    </location>
</feature>
<dbReference type="EMBL" id="CAMXCT010000517">
    <property type="protein sequence ID" value="CAI3979855.1"/>
    <property type="molecule type" value="Genomic_DNA"/>
</dbReference>
<dbReference type="AlphaFoldDB" id="A0A9P1BWH1"/>
<name>A0A9P1BWH1_9DINO</name>
<keyword evidence="10" id="KW-0808">Transferase</keyword>
<dbReference type="EMBL" id="CAMXCT020000517">
    <property type="protein sequence ID" value="CAL1133230.1"/>
    <property type="molecule type" value="Genomic_DNA"/>
</dbReference>
<protein>
    <recommendedName>
        <fullName evidence="2">peptidylprolyl isomerase</fullName>
        <ecNumber evidence="2">5.2.1.8</ecNumber>
    </recommendedName>
</protein>
<reference evidence="8" key="1">
    <citation type="submission" date="2022-10" db="EMBL/GenBank/DDBJ databases">
        <authorList>
            <person name="Chen Y."/>
            <person name="Dougan E. K."/>
            <person name="Chan C."/>
            <person name="Rhodes N."/>
            <person name="Thang M."/>
        </authorList>
    </citation>
    <scope>NUCLEOTIDE SEQUENCE</scope>
</reference>
<feature type="compositionally biased region" description="Low complexity" evidence="6">
    <location>
        <begin position="317"/>
        <end position="327"/>
    </location>
</feature>
<evidence type="ECO:0000256" key="1">
    <source>
        <dbReference type="ARBA" id="ARBA00000971"/>
    </source>
</evidence>
<evidence type="ECO:0000256" key="6">
    <source>
        <dbReference type="SAM" id="MobiDB-lite"/>
    </source>
</evidence>
<evidence type="ECO:0000313" key="9">
    <source>
        <dbReference type="EMBL" id="CAL1133230.1"/>
    </source>
</evidence>
<organism evidence="8">
    <name type="scientific">Cladocopium goreaui</name>
    <dbReference type="NCBI Taxonomy" id="2562237"/>
    <lineage>
        <taxon>Eukaryota</taxon>
        <taxon>Sar</taxon>
        <taxon>Alveolata</taxon>
        <taxon>Dinophyceae</taxon>
        <taxon>Suessiales</taxon>
        <taxon>Symbiodiniaceae</taxon>
        <taxon>Cladocopium</taxon>
    </lineage>
</organism>
<dbReference type="InterPro" id="IPR050754">
    <property type="entry name" value="FKBP4/5/8-like"/>
</dbReference>
<feature type="compositionally biased region" description="Pro residues" evidence="6">
    <location>
        <begin position="523"/>
        <end position="533"/>
    </location>
</feature>
<proteinExistence type="predicted"/>
<feature type="compositionally biased region" description="Basic and acidic residues" evidence="6">
    <location>
        <begin position="336"/>
        <end position="345"/>
    </location>
</feature>
<dbReference type="SMART" id="SM00028">
    <property type="entry name" value="TPR"/>
    <property type="match status" value="3"/>
</dbReference>
<dbReference type="InterPro" id="IPR011992">
    <property type="entry name" value="EF-hand-dom_pair"/>
</dbReference>
<gene>
    <name evidence="8" type="ORF">C1SCF055_LOCUS7780</name>
</gene>
<dbReference type="PANTHER" id="PTHR46512:SF9">
    <property type="entry name" value="PEPTIDYLPROLYL ISOMERASE"/>
    <property type="match status" value="1"/>
</dbReference>
<feature type="region of interest" description="Disordered" evidence="6">
    <location>
        <begin position="289"/>
        <end position="345"/>
    </location>
</feature>
<dbReference type="SUPFAM" id="SSF48452">
    <property type="entry name" value="TPR-like"/>
    <property type="match status" value="1"/>
</dbReference>
<evidence type="ECO:0000313" key="11">
    <source>
        <dbReference type="Proteomes" id="UP001152797"/>
    </source>
</evidence>
<dbReference type="OrthoDB" id="433779at2759"/>
<dbReference type="SUPFAM" id="SSF56112">
    <property type="entry name" value="Protein kinase-like (PK-like)"/>
    <property type="match status" value="1"/>
</dbReference>
<keyword evidence="4" id="KW-0413">Isomerase</keyword>
<dbReference type="Pfam" id="PF00069">
    <property type="entry name" value="Pkinase"/>
    <property type="match status" value="1"/>
</dbReference>
<dbReference type="InterPro" id="IPR011009">
    <property type="entry name" value="Kinase-like_dom_sf"/>
</dbReference>
<dbReference type="InterPro" id="IPR000719">
    <property type="entry name" value="Prot_kinase_dom"/>
</dbReference>
<comment type="catalytic activity">
    <reaction evidence="1">
        <text>[protein]-peptidylproline (omega=180) = [protein]-peptidylproline (omega=0)</text>
        <dbReference type="Rhea" id="RHEA:16237"/>
        <dbReference type="Rhea" id="RHEA-COMP:10747"/>
        <dbReference type="Rhea" id="RHEA-COMP:10748"/>
        <dbReference type="ChEBI" id="CHEBI:83833"/>
        <dbReference type="ChEBI" id="CHEBI:83834"/>
        <dbReference type="EC" id="5.2.1.8"/>
    </reaction>
</comment>
<reference evidence="9" key="2">
    <citation type="submission" date="2024-04" db="EMBL/GenBank/DDBJ databases">
        <authorList>
            <person name="Chen Y."/>
            <person name="Shah S."/>
            <person name="Dougan E. K."/>
            <person name="Thang M."/>
            <person name="Chan C."/>
        </authorList>
    </citation>
    <scope>NUCLEOTIDE SEQUENCE [LARGE SCALE GENOMIC DNA]</scope>
</reference>
<dbReference type="PANTHER" id="PTHR46512">
    <property type="entry name" value="PEPTIDYLPROLYL ISOMERASE"/>
    <property type="match status" value="1"/>
</dbReference>
<feature type="non-terminal residue" evidence="8">
    <location>
        <position position="1"/>
    </location>
</feature>
<evidence type="ECO:0000256" key="3">
    <source>
        <dbReference type="ARBA" id="ARBA00023110"/>
    </source>
</evidence>
<dbReference type="InterPro" id="IPR011990">
    <property type="entry name" value="TPR-like_helical_dom_sf"/>
</dbReference>
<feature type="domain" description="Protein kinase" evidence="7">
    <location>
        <begin position="1"/>
        <end position="103"/>
    </location>
</feature>
<accession>A0A9P1BWH1</accession>
<evidence type="ECO:0000256" key="4">
    <source>
        <dbReference type="ARBA" id="ARBA00023235"/>
    </source>
</evidence>
<evidence type="ECO:0000313" key="10">
    <source>
        <dbReference type="EMBL" id="CAL4767167.1"/>
    </source>
</evidence>
<dbReference type="PROSITE" id="PS50011">
    <property type="entry name" value="PROTEIN_KINASE_DOM"/>
    <property type="match status" value="1"/>
</dbReference>
<dbReference type="GO" id="GO:0005524">
    <property type="term" value="F:ATP binding"/>
    <property type="evidence" value="ECO:0007669"/>
    <property type="project" value="InterPro"/>
</dbReference>
<dbReference type="GO" id="GO:0004672">
    <property type="term" value="F:protein kinase activity"/>
    <property type="evidence" value="ECO:0007669"/>
    <property type="project" value="InterPro"/>
</dbReference>
<evidence type="ECO:0000313" key="8">
    <source>
        <dbReference type="EMBL" id="CAI3979855.1"/>
    </source>
</evidence>
<sequence length="618" mass="70216">YIPPETWRKQRWQPQGDIFSLGVVFFQLMSARVPRSGPDRVHGIFQEGAKNVQEVGYRTLSTQPPWQLFPTNMRLLTELVSAMLRKDPERRPRALQALQFGWFFSNSDQEMPKETLASLISGSAKAFFKGELINELLECCNLRHLRELRAVLKEEAARRFSKKVPIATVRSVFSDAGVRAKLIEDYIRSDKEADEMISIDGLLDEAVQEKELRNLQAVTDLFNEMDSSRQGYLPLADIKAMLRSDAFERTDSGEINVLLHKLIVKDGMVSLAEFQRVVLEDGRIMPKNLAEQGRKPRRPEFEEEEEEKLEKPDGFESPPSSGSSWHPPDSDEDPEEVRRRHEPDEEGKFWDDPLWYGKTRKEIEYATELEKSNGNAASREGDWKKAKRYWKNALRGAEKIQDAETEFRLHSNLALAYIKQKKIDKSLEHCEQALKERLKVAVSADLRGKVHYRRAEAYEAAGEVSKAIASCKLSLEVHPDNADVRKKLAALKLQEAEQRKREKALFSGLRGLCGRRCSDPNEAPMPPPPPPPEADSSDEERPVADDEDDSYELTEEQQTMLEAGLTDRDAAARLVNSIGAAKHDADDLSQPSNMTVGPEIFWSPEMLKGTNVRQSMAT</sequence>
<feature type="repeat" description="TPR" evidence="5">
    <location>
        <begin position="448"/>
        <end position="481"/>
    </location>
</feature>
<keyword evidence="5" id="KW-0802">TPR repeat</keyword>
<dbReference type="EMBL" id="CAMXCT030000517">
    <property type="protein sequence ID" value="CAL4767167.1"/>
    <property type="molecule type" value="Genomic_DNA"/>
</dbReference>
<dbReference type="SUPFAM" id="SSF47473">
    <property type="entry name" value="EF-hand"/>
    <property type="match status" value="1"/>
</dbReference>
<dbReference type="GO" id="GO:0003755">
    <property type="term" value="F:peptidyl-prolyl cis-trans isomerase activity"/>
    <property type="evidence" value="ECO:0007669"/>
    <property type="project" value="UniProtKB-EC"/>
</dbReference>
<evidence type="ECO:0000256" key="2">
    <source>
        <dbReference type="ARBA" id="ARBA00013194"/>
    </source>
</evidence>
<dbReference type="Gene3D" id="1.10.238.10">
    <property type="entry name" value="EF-hand"/>
    <property type="match status" value="1"/>
</dbReference>
<feature type="region of interest" description="Disordered" evidence="6">
    <location>
        <begin position="516"/>
        <end position="557"/>
    </location>
</feature>
<dbReference type="Gene3D" id="1.10.510.10">
    <property type="entry name" value="Transferase(Phosphotransferase) domain 1"/>
    <property type="match status" value="1"/>
</dbReference>
<evidence type="ECO:0000259" key="7">
    <source>
        <dbReference type="PROSITE" id="PS50011"/>
    </source>
</evidence>
<keyword evidence="3" id="KW-0697">Rotamase</keyword>
<dbReference type="PROSITE" id="PS50005">
    <property type="entry name" value="TPR"/>
    <property type="match status" value="1"/>
</dbReference>